<evidence type="ECO:0000313" key="3">
    <source>
        <dbReference type="EMBL" id="KAG0592178.1"/>
    </source>
</evidence>
<accession>A0A8T0JBG2</accession>
<dbReference type="GO" id="GO:0005777">
    <property type="term" value="C:peroxisome"/>
    <property type="evidence" value="ECO:0007669"/>
    <property type="project" value="InterPro"/>
</dbReference>
<dbReference type="PANTHER" id="PTHR14379:SF3">
    <property type="entry name" value="MEIOSIS REGULATOR AND MRNA STABILITY FACTOR 1"/>
    <property type="match status" value="1"/>
</dbReference>
<name>A0A8T0JBG2_CERPU</name>
<evidence type="ECO:0000259" key="2">
    <source>
        <dbReference type="Pfam" id="PF01936"/>
    </source>
</evidence>
<feature type="domain" description="NYN" evidence="2">
    <location>
        <begin position="51"/>
        <end position="185"/>
    </location>
</feature>
<evidence type="ECO:0000256" key="1">
    <source>
        <dbReference type="SAM" id="MobiDB-lite"/>
    </source>
</evidence>
<reference evidence="3" key="1">
    <citation type="submission" date="2020-06" db="EMBL/GenBank/DDBJ databases">
        <title>WGS assembly of Ceratodon purpureus strain R40.</title>
        <authorList>
            <person name="Carey S.B."/>
            <person name="Jenkins J."/>
            <person name="Shu S."/>
            <person name="Lovell J.T."/>
            <person name="Sreedasyam A."/>
            <person name="Maumus F."/>
            <person name="Tiley G.P."/>
            <person name="Fernandez-Pozo N."/>
            <person name="Barry K."/>
            <person name="Chen C."/>
            <person name="Wang M."/>
            <person name="Lipzen A."/>
            <person name="Daum C."/>
            <person name="Saski C.A."/>
            <person name="Payton A.C."/>
            <person name="Mcbreen J.C."/>
            <person name="Conrad R.E."/>
            <person name="Kollar L.M."/>
            <person name="Olsson S."/>
            <person name="Huttunen S."/>
            <person name="Landis J.B."/>
            <person name="Wickett N.J."/>
            <person name="Johnson M.G."/>
            <person name="Rensing S.A."/>
            <person name="Grimwood J."/>
            <person name="Schmutz J."/>
            <person name="Mcdaniel S.F."/>
        </authorList>
    </citation>
    <scope>NUCLEOTIDE SEQUENCE</scope>
    <source>
        <strain evidence="3">R40</strain>
    </source>
</reference>
<keyword evidence="4" id="KW-1185">Reference proteome</keyword>
<protein>
    <recommendedName>
        <fullName evidence="2">NYN domain-containing protein</fullName>
    </recommendedName>
</protein>
<dbReference type="InterPro" id="IPR021139">
    <property type="entry name" value="NYN"/>
</dbReference>
<dbReference type="EMBL" id="CM026421">
    <property type="protein sequence ID" value="KAG0592178.1"/>
    <property type="molecule type" value="Genomic_DNA"/>
</dbReference>
<dbReference type="CDD" id="cd10910">
    <property type="entry name" value="PIN_limkain_b1_N_like"/>
    <property type="match status" value="1"/>
</dbReference>
<dbReference type="Pfam" id="PF01936">
    <property type="entry name" value="NYN"/>
    <property type="match status" value="1"/>
</dbReference>
<evidence type="ECO:0000313" key="4">
    <source>
        <dbReference type="Proteomes" id="UP000822688"/>
    </source>
</evidence>
<dbReference type="GO" id="GO:0010468">
    <property type="term" value="P:regulation of gene expression"/>
    <property type="evidence" value="ECO:0007669"/>
    <property type="project" value="InterPro"/>
</dbReference>
<dbReference type="PANTHER" id="PTHR14379">
    <property type="entry name" value="LIMKAIN B LKAP"/>
    <property type="match status" value="1"/>
</dbReference>
<feature type="compositionally biased region" description="Basic and acidic residues" evidence="1">
    <location>
        <begin position="9"/>
        <end position="18"/>
    </location>
</feature>
<comment type="caution">
    <text evidence="3">The sequence shown here is derived from an EMBL/GenBank/DDBJ whole genome shotgun (WGS) entry which is preliminary data.</text>
</comment>
<dbReference type="GO" id="GO:0004540">
    <property type="term" value="F:RNA nuclease activity"/>
    <property type="evidence" value="ECO:0007669"/>
    <property type="project" value="InterPro"/>
</dbReference>
<gene>
    <name evidence="3" type="ORF">KC19_1G231400</name>
</gene>
<sequence>MDVSASNPDGERSREKQESTSPTFQTLKSLEEPQRSIEPPSHGMKAGSKEVLVWWDIETCPIPSTTSSGSSNAATCLLQELQRQVTCDDISVTIKLYGNGGPGSKAGLDSLVTRGIAILHRILPCKQPGSESAALKTMIVDIALWALTTPATADVFLISATRDTTFRDLINGLHTQTYNIHLATKFSFVNDSTSQVKDSGTQFNSMPRHWSVSKQLFVARTTPSRIDDANPTPNVQLPEKLEQLHLPS</sequence>
<feature type="compositionally biased region" description="Polar residues" evidence="1">
    <location>
        <begin position="19"/>
        <end position="28"/>
    </location>
</feature>
<dbReference type="AlphaFoldDB" id="A0A8T0JBG2"/>
<organism evidence="3 4">
    <name type="scientific">Ceratodon purpureus</name>
    <name type="common">Fire moss</name>
    <name type="synonym">Dicranum purpureum</name>
    <dbReference type="NCBI Taxonomy" id="3225"/>
    <lineage>
        <taxon>Eukaryota</taxon>
        <taxon>Viridiplantae</taxon>
        <taxon>Streptophyta</taxon>
        <taxon>Embryophyta</taxon>
        <taxon>Bryophyta</taxon>
        <taxon>Bryophytina</taxon>
        <taxon>Bryopsida</taxon>
        <taxon>Dicranidae</taxon>
        <taxon>Pseudoditrichales</taxon>
        <taxon>Ditrichaceae</taxon>
        <taxon>Ceratodon</taxon>
    </lineage>
</organism>
<feature type="region of interest" description="Disordered" evidence="1">
    <location>
        <begin position="1"/>
        <end position="44"/>
    </location>
</feature>
<dbReference type="InterPro" id="IPR024768">
    <property type="entry name" value="Marf1"/>
</dbReference>
<proteinExistence type="predicted"/>
<dbReference type="Proteomes" id="UP000822688">
    <property type="component" value="Chromosome 1"/>
</dbReference>